<reference evidence="1 2" key="1">
    <citation type="submission" date="2023-11" db="EMBL/GenBank/DDBJ databases">
        <title>Draft genome sequence of a psychrophilic Clostridium strain from permafrost water brine.</title>
        <authorList>
            <person name="Shcherbakova V.A."/>
            <person name="Trubitsyn V.E."/>
            <person name="Zakharyuk A.G."/>
        </authorList>
    </citation>
    <scope>NUCLEOTIDE SEQUENCE [LARGE SCALE GENOMIC DNA]</scope>
    <source>
        <strain evidence="1 2">14F</strain>
    </source>
</reference>
<keyword evidence="2" id="KW-1185">Reference proteome</keyword>
<dbReference type="RefSeq" id="WP_216247895.1">
    <property type="nucleotide sequence ID" value="NZ_JAZHFS010000033.1"/>
</dbReference>
<proteinExistence type="predicted"/>
<comment type="caution">
    <text evidence="1">The sequence shown here is derived from an EMBL/GenBank/DDBJ whole genome shotgun (WGS) entry which is preliminary data.</text>
</comment>
<dbReference type="EMBL" id="JAZHFS010000033">
    <property type="protein sequence ID" value="MEF2114890.1"/>
    <property type="molecule type" value="Genomic_DNA"/>
</dbReference>
<gene>
    <name evidence="1" type="ORF">SJI18_21615</name>
</gene>
<accession>A0ABU7UWU7</accession>
<sequence length="76" mass="9065">MQHENIADLAEITQEQLDKIELDMSVGEIKTIYKDMNYRISLFKESPKKMHRSIERYGTIPFPELFKEMVRIVYPS</sequence>
<name>A0ABU7UWU7_9CLOT</name>
<evidence type="ECO:0000313" key="2">
    <source>
        <dbReference type="Proteomes" id="UP001498469"/>
    </source>
</evidence>
<protein>
    <submittedName>
        <fullName evidence="1">Uncharacterized protein</fullName>
    </submittedName>
</protein>
<organism evidence="1 2">
    <name type="scientific">Clostridium frigoriphilum</name>
    <dbReference type="NCBI Taxonomy" id="443253"/>
    <lineage>
        <taxon>Bacteria</taxon>
        <taxon>Bacillati</taxon>
        <taxon>Bacillota</taxon>
        <taxon>Clostridia</taxon>
        <taxon>Eubacteriales</taxon>
        <taxon>Clostridiaceae</taxon>
        <taxon>Clostridium</taxon>
    </lineage>
</organism>
<evidence type="ECO:0000313" key="1">
    <source>
        <dbReference type="EMBL" id="MEF2114890.1"/>
    </source>
</evidence>
<dbReference type="Proteomes" id="UP001498469">
    <property type="component" value="Unassembled WGS sequence"/>
</dbReference>